<proteinExistence type="predicted"/>
<dbReference type="Proteomes" id="UP001295469">
    <property type="component" value="Chromosome C01"/>
</dbReference>
<evidence type="ECO:0000313" key="1">
    <source>
        <dbReference type="EMBL" id="CAF2075064.1"/>
    </source>
</evidence>
<gene>
    <name evidence="1" type="ORF">DARMORV10_C01P34850.1</name>
</gene>
<protein>
    <submittedName>
        <fullName evidence="1">(rape) hypothetical protein</fullName>
    </submittedName>
</protein>
<dbReference type="EMBL" id="HG994365">
    <property type="protein sequence ID" value="CAF2075064.1"/>
    <property type="molecule type" value="Genomic_DNA"/>
</dbReference>
<reference evidence="1" key="1">
    <citation type="submission" date="2021-01" db="EMBL/GenBank/DDBJ databases">
        <authorList>
            <consortium name="Genoscope - CEA"/>
            <person name="William W."/>
        </authorList>
    </citation>
    <scope>NUCLEOTIDE SEQUENCE</scope>
</reference>
<name>A0A816RMD5_BRANA</name>
<accession>A0A816RMD5</accession>
<organism evidence="1">
    <name type="scientific">Brassica napus</name>
    <name type="common">Rape</name>
    <dbReference type="NCBI Taxonomy" id="3708"/>
    <lineage>
        <taxon>Eukaryota</taxon>
        <taxon>Viridiplantae</taxon>
        <taxon>Streptophyta</taxon>
        <taxon>Embryophyta</taxon>
        <taxon>Tracheophyta</taxon>
        <taxon>Spermatophyta</taxon>
        <taxon>Magnoliopsida</taxon>
        <taxon>eudicotyledons</taxon>
        <taxon>Gunneridae</taxon>
        <taxon>Pentapetalae</taxon>
        <taxon>rosids</taxon>
        <taxon>malvids</taxon>
        <taxon>Brassicales</taxon>
        <taxon>Brassicaceae</taxon>
        <taxon>Brassiceae</taxon>
        <taxon>Brassica</taxon>
    </lineage>
</organism>
<sequence>MLFLVGPTGTGNFRRVFQNLKSKKRNYKKAFFIFMDNQSIFKYSWETLPKKWVKKMERSEHGNRSDTNTDYLFQLLCFLKLHTYTRVQVSILRS</sequence>
<dbReference type="AlphaFoldDB" id="A0A816RMD5"/>